<feature type="region of interest" description="Disordered" evidence="7">
    <location>
        <begin position="388"/>
        <end position="434"/>
    </location>
</feature>
<dbReference type="Gene3D" id="1.10.510.10">
    <property type="entry name" value="Transferase(Phosphotransferase) domain 1"/>
    <property type="match status" value="1"/>
</dbReference>
<evidence type="ECO:0000313" key="10">
    <source>
        <dbReference type="Proteomes" id="UP000604825"/>
    </source>
</evidence>
<dbReference type="OrthoDB" id="679858at2759"/>
<accession>A0A811NNM2</accession>
<protein>
    <recommendedName>
        <fullName evidence="8">Protein kinase domain-containing protein</fullName>
    </recommendedName>
</protein>
<dbReference type="Gene3D" id="3.30.200.20">
    <property type="entry name" value="Phosphorylase Kinase, domain 1"/>
    <property type="match status" value="1"/>
</dbReference>
<feature type="compositionally biased region" description="Pro residues" evidence="7">
    <location>
        <begin position="1"/>
        <end position="13"/>
    </location>
</feature>
<proteinExistence type="inferred from homology"/>
<evidence type="ECO:0000256" key="2">
    <source>
        <dbReference type="ARBA" id="ARBA00010820"/>
    </source>
</evidence>
<comment type="similarity">
    <text evidence="2">Belongs to the GeBP family.</text>
</comment>
<dbReference type="InterPro" id="IPR050538">
    <property type="entry name" value="MAP_kinase_kinase_kinase"/>
</dbReference>
<dbReference type="PROSITE" id="PS50011">
    <property type="entry name" value="PROTEIN_KINASE_DOM"/>
    <property type="match status" value="1"/>
</dbReference>
<dbReference type="InterPro" id="IPR053932">
    <property type="entry name" value="GeBP-like_DBD"/>
</dbReference>
<dbReference type="AlphaFoldDB" id="A0A811NNM2"/>
<evidence type="ECO:0000256" key="6">
    <source>
        <dbReference type="ARBA" id="ARBA00022840"/>
    </source>
</evidence>
<keyword evidence="6" id="KW-0067">ATP-binding</keyword>
<evidence type="ECO:0000256" key="3">
    <source>
        <dbReference type="ARBA" id="ARBA00022679"/>
    </source>
</evidence>
<dbReference type="PANTHER" id="PTHR48016">
    <property type="entry name" value="MAP KINASE KINASE KINASE SSK2-RELATED-RELATED"/>
    <property type="match status" value="1"/>
</dbReference>
<keyword evidence="4" id="KW-0547">Nucleotide-binding</keyword>
<feature type="compositionally biased region" description="Acidic residues" evidence="7">
    <location>
        <begin position="54"/>
        <end position="76"/>
    </location>
</feature>
<dbReference type="GO" id="GO:0005737">
    <property type="term" value="C:cytoplasm"/>
    <property type="evidence" value="ECO:0007669"/>
    <property type="project" value="TreeGrafter"/>
</dbReference>
<dbReference type="SUPFAM" id="SSF56112">
    <property type="entry name" value="Protein kinase-like (PK-like)"/>
    <property type="match status" value="1"/>
</dbReference>
<dbReference type="Proteomes" id="UP000604825">
    <property type="component" value="Unassembled WGS sequence"/>
</dbReference>
<reference evidence="9" key="1">
    <citation type="submission" date="2020-10" db="EMBL/GenBank/DDBJ databases">
        <authorList>
            <person name="Han B."/>
            <person name="Lu T."/>
            <person name="Zhao Q."/>
            <person name="Huang X."/>
            <person name="Zhao Y."/>
        </authorList>
    </citation>
    <scope>NUCLEOTIDE SEQUENCE</scope>
</reference>
<gene>
    <name evidence="9" type="ORF">NCGR_LOCUS16704</name>
</gene>
<evidence type="ECO:0000259" key="8">
    <source>
        <dbReference type="PROSITE" id="PS50011"/>
    </source>
</evidence>
<dbReference type="GO" id="GO:0004709">
    <property type="term" value="F:MAP kinase kinase kinase activity"/>
    <property type="evidence" value="ECO:0007669"/>
    <property type="project" value="TreeGrafter"/>
</dbReference>
<dbReference type="PANTHER" id="PTHR48016:SF57">
    <property type="entry name" value="MAP KINASE SUPERFAMILY PROTEIN-RELATED"/>
    <property type="match status" value="1"/>
</dbReference>
<keyword evidence="3" id="KW-0808">Transferase</keyword>
<feature type="compositionally biased region" description="Low complexity" evidence="7">
    <location>
        <begin position="14"/>
        <end position="24"/>
    </location>
</feature>
<keyword evidence="5" id="KW-0418">Kinase</keyword>
<feature type="domain" description="Protein kinase" evidence="8">
    <location>
        <begin position="470"/>
        <end position="640"/>
    </location>
</feature>
<sequence>MAPKHSAPPPPPVASSEESTSGSGSEEEEEEIAHSPPPAAPKSIAPPRPKDQESEASDEDEDEDGEEEEEDEEEDEKANHVIPSSATKNPPPPPLTREESETSDEEEEEEEEEADDEMPQTKPAPNQEMEAKGAKRPGAPFQRTWSTDDEFRILEALAAHRLEHGTLPQIDVLANALAGKLDNSGCSLSELKRKVKSLQSRNTKAVKKGALPSKDHDRRLFDLFKNVWPSVTKAAANSGAGREPDEMCELYPYLAEEVKALQKAHPGLFKREFAMIDDSKARALDEKIKRQRHAQMKLHLRRHDLTKLILYPLLKYVIWKYYVIRNPEDFTIPPGCPRRAPQLLPGVGAEGMVPTPHGPLDVSGRDAVVAARLDTAVEGIWNLIKQQSSPGDRGIFQRSDCRRGEGEDCRRSEGKGRCGQGGSATSGENKSGGETTAAVVQAVAESPARSTEYLILPSPNRRFKRTITSWLKGQHLVSGSFGSVYRSMMMAFSFAVKEVSLMDQGLNAKQRILQLEQEISLLSRLEHENIVQYFGTDKEGGKLYIFLELVTQGSLAALYQKYCLQDSERVALSTSAECSAQTHALLKIGRGIPPEFPNTLSEDARDFIKKCVQANPNDRPSAAQLFEHPFVQRPLQQYGA</sequence>
<feature type="compositionally biased region" description="Pro residues" evidence="7">
    <location>
        <begin position="35"/>
        <end position="47"/>
    </location>
</feature>
<evidence type="ECO:0000256" key="5">
    <source>
        <dbReference type="ARBA" id="ARBA00022777"/>
    </source>
</evidence>
<dbReference type="InterPro" id="IPR000719">
    <property type="entry name" value="Prot_kinase_dom"/>
</dbReference>
<dbReference type="Pfam" id="PF00069">
    <property type="entry name" value="Pkinase"/>
    <property type="match status" value="1"/>
</dbReference>
<comment type="similarity">
    <text evidence="1">Belongs to the protein kinase superfamily. STE Ser/Thr protein kinase family. MAP kinase kinase kinase subfamily.</text>
</comment>
<evidence type="ECO:0000313" key="9">
    <source>
        <dbReference type="EMBL" id="CAD6224408.1"/>
    </source>
</evidence>
<evidence type="ECO:0000256" key="1">
    <source>
        <dbReference type="ARBA" id="ARBA00006529"/>
    </source>
</evidence>
<evidence type="ECO:0000256" key="7">
    <source>
        <dbReference type="SAM" id="MobiDB-lite"/>
    </source>
</evidence>
<dbReference type="InterPro" id="IPR011009">
    <property type="entry name" value="Kinase-like_dom_sf"/>
</dbReference>
<dbReference type="GO" id="GO:0005524">
    <property type="term" value="F:ATP binding"/>
    <property type="evidence" value="ECO:0007669"/>
    <property type="project" value="UniProtKB-KW"/>
</dbReference>
<name>A0A811NNM2_9POAL</name>
<keyword evidence="10" id="KW-1185">Reference proteome</keyword>
<feature type="compositionally biased region" description="Acidic residues" evidence="7">
    <location>
        <begin position="101"/>
        <end position="118"/>
    </location>
</feature>
<comment type="caution">
    <text evidence="9">The sequence shown here is derived from an EMBL/GenBank/DDBJ whole genome shotgun (WGS) entry which is preliminary data.</text>
</comment>
<dbReference type="EMBL" id="CAJGYO010000004">
    <property type="protein sequence ID" value="CAD6224408.1"/>
    <property type="molecule type" value="Genomic_DNA"/>
</dbReference>
<feature type="compositionally biased region" description="Polar residues" evidence="7">
    <location>
        <begin position="425"/>
        <end position="434"/>
    </location>
</feature>
<feature type="region of interest" description="Disordered" evidence="7">
    <location>
        <begin position="1"/>
        <end position="144"/>
    </location>
</feature>
<organism evidence="9 10">
    <name type="scientific">Miscanthus lutarioriparius</name>
    <dbReference type="NCBI Taxonomy" id="422564"/>
    <lineage>
        <taxon>Eukaryota</taxon>
        <taxon>Viridiplantae</taxon>
        <taxon>Streptophyta</taxon>
        <taxon>Embryophyta</taxon>
        <taxon>Tracheophyta</taxon>
        <taxon>Spermatophyta</taxon>
        <taxon>Magnoliopsida</taxon>
        <taxon>Liliopsida</taxon>
        <taxon>Poales</taxon>
        <taxon>Poaceae</taxon>
        <taxon>PACMAD clade</taxon>
        <taxon>Panicoideae</taxon>
        <taxon>Andropogonodae</taxon>
        <taxon>Andropogoneae</taxon>
        <taxon>Saccharinae</taxon>
        <taxon>Miscanthus</taxon>
    </lineage>
</organism>
<dbReference type="Pfam" id="PF04504">
    <property type="entry name" value="GeBP-like_DBD"/>
    <property type="match status" value="1"/>
</dbReference>
<evidence type="ECO:0000256" key="4">
    <source>
        <dbReference type="ARBA" id="ARBA00022741"/>
    </source>
</evidence>
<feature type="compositionally biased region" description="Basic and acidic residues" evidence="7">
    <location>
        <begin position="399"/>
        <end position="416"/>
    </location>
</feature>